<organism evidence="2 3">
    <name type="scientific">Botrytis galanthina</name>
    <dbReference type="NCBI Taxonomy" id="278940"/>
    <lineage>
        <taxon>Eukaryota</taxon>
        <taxon>Fungi</taxon>
        <taxon>Dikarya</taxon>
        <taxon>Ascomycota</taxon>
        <taxon>Pezizomycotina</taxon>
        <taxon>Leotiomycetes</taxon>
        <taxon>Helotiales</taxon>
        <taxon>Sclerotiniaceae</taxon>
        <taxon>Botrytis</taxon>
    </lineage>
</organism>
<keyword evidence="3" id="KW-1185">Reference proteome</keyword>
<feature type="compositionally biased region" description="Basic and acidic residues" evidence="1">
    <location>
        <begin position="405"/>
        <end position="422"/>
    </location>
</feature>
<sequence length="600" mass="67631">MNTHHARIDGSVDTPFTPLHQQVIPGYQYPFSLAPEQFPEVFYRLHRTENWMDIHSPSPTHFLPSQSYNPPEHGWSAKDTQTPLPSSPREILALVRKHFSEKNAYASTPSNSIFVPGVWRAGKSSKVSLWDNAEDAREEGRKIGGVEIFEVGGVVLREGGSVVFCLEELLGRSSALCWVTRGRYGRVGSGGKGKKKWRRWGKGREWGRREGEGLRGKAYLVVGVIPGTHNLPHPSPIIPTPNTTNINHAIDTQNGEEDVTKEGIARASSYSSISTFGRENSGTVGDFDFDFGLEQVQEQEQIRDTPLSQIPRPSSHSKHPSLRERKYNPGVFKWTLENSHANDVQEYEIERDIWRRAQGMKRNSALRKMEKISEDIGDAGFVDEGVGEEERGMDDEGSREWSWGEDERERVKEKEKEKDSNSKRRITSTARITRKGTFGERFREKSAVFQDEEKLSLRGQSFKSHDFGRSHCDGDAREGVEKTRYIDTGTSIRDRISGEEYHLEGGLSAGEGIPAVTGAGLAEERGGVWGVLEMNDGCDDCAWEEGDLQNGDTGFDIETTDREKPTHPQSTTRSRISIEYLRSRRPIPRKMTPRDTTRNN</sequence>
<dbReference type="Proteomes" id="UP000308671">
    <property type="component" value="Unassembled WGS sequence"/>
</dbReference>
<evidence type="ECO:0000256" key="1">
    <source>
        <dbReference type="SAM" id="MobiDB-lite"/>
    </source>
</evidence>
<reference evidence="2 3" key="1">
    <citation type="submission" date="2017-12" db="EMBL/GenBank/DDBJ databases">
        <title>Comparative genomics of Botrytis spp.</title>
        <authorList>
            <person name="Valero-Jimenez C.A."/>
            <person name="Tapia P."/>
            <person name="Veloso J."/>
            <person name="Silva-Moreno E."/>
            <person name="Staats M."/>
            <person name="Valdes J.H."/>
            <person name="Van Kan J.A.L."/>
        </authorList>
    </citation>
    <scope>NUCLEOTIDE SEQUENCE [LARGE SCALE GENOMIC DNA]</scope>
    <source>
        <strain evidence="2 3">MUCL435</strain>
    </source>
</reference>
<comment type="caution">
    <text evidence="2">The sequence shown here is derived from an EMBL/GenBank/DDBJ whole genome shotgun (WGS) entry which is preliminary data.</text>
</comment>
<name>A0A4S8RMK4_9HELO</name>
<protein>
    <submittedName>
        <fullName evidence="2">Uncharacterized protein</fullName>
    </submittedName>
</protein>
<dbReference type="EMBL" id="PQXL01000016">
    <property type="protein sequence ID" value="THV54974.1"/>
    <property type="molecule type" value="Genomic_DNA"/>
</dbReference>
<dbReference type="OrthoDB" id="3647690at2759"/>
<feature type="region of interest" description="Disordered" evidence="1">
    <location>
        <begin position="549"/>
        <end position="600"/>
    </location>
</feature>
<gene>
    <name evidence="2" type="ORF">BGAL_0016g00170</name>
</gene>
<evidence type="ECO:0000313" key="3">
    <source>
        <dbReference type="Proteomes" id="UP000308671"/>
    </source>
</evidence>
<proteinExistence type="predicted"/>
<dbReference type="AlphaFoldDB" id="A0A4S8RMK4"/>
<feature type="compositionally biased region" description="Basic and acidic residues" evidence="1">
    <location>
        <begin position="388"/>
        <end position="399"/>
    </location>
</feature>
<evidence type="ECO:0000313" key="2">
    <source>
        <dbReference type="EMBL" id="THV54974.1"/>
    </source>
</evidence>
<feature type="region of interest" description="Disordered" evidence="1">
    <location>
        <begin position="387"/>
        <end position="430"/>
    </location>
</feature>
<feature type="region of interest" description="Disordered" evidence="1">
    <location>
        <begin position="67"/>
        <end position="86"/>
    </location>
</feature>
<accession>A0A4S8RMK4</accession>